<dbReference type="Proteomes" id="UP001595906">
    <property type="component" value="Unassembled WGS sequence"/>
</dbReference>
<evidence type="ECO:0000256" key="1">
    <source>
        <dbReference type="SAM" id="SignalP"/>
    </source>
</evidence>
<comment type="caution">
    <text evidence="2">The sequence shown here is derived from an EMBL/GenBank/DDBJ whole genome shotgun (WGS) entry which is preliminary data.</text>
</comment>
<keyword evidence="3" id="KW-1185">Reference proteome</keyword>
<reference evidence="3" key="1">
    <citation type="journal article" date="2019" name="Int. J. Syst. Evol. Microbiol.">
        <title>The Global Catalogue of Microorganisms (GCM) 10K type strain sequencing project: providing services to taxonomists for standard genome sequencing and annotation.</title>
        <authorList>
            <consortium name="The Broad Institute Genomics Platform"/>
            <consortium name="The Broad Institute Genome Sequencing Center for Infectious Disease"/>
            <person name="Wu L."/>
            <person name="Ma J."/>
        </authorList>
    </citation>
    <scope>NUCLEOTIDE SEQUENCE [LARGE SCALE GENOMIC DNA]</scope>
    <source>
        <strain evidence="3">CECT 8010</strain>
    </source>
</reference>
<proteinExistence type="predicted"/>
<feature type="signal peptide" evidence="1">
    <location>
        <begin position="1"/>
        <end position="19"/>
    </location>
</feature>
<evidence type="ECO:0000313" key="3">
    <source>
        <dbReference type="Proteomes" id="UP001595906"/>
    </source>
</evidence>
<dbReference type="RefSeq" id="WP_379014457.1">
    <property type="nucleotide sequence ID" value="NZ_JBHSDC010000022.1"/>
</dbReference>
<accession>A0ABV8PWR2</accession>
<feature type="chain" id="PRO_5046988951" evidence="1">
    <location>
        <begin position="20"/>
        <end position="340"/>
    </location>
</feature>
<protein>
    <submittedName>
        <fullName evidence="2">Type IX secretion system protein PorQ</fullName>
    </submittedName>
</protein>
<dbReference type="EMBL" id="JBHSDC010000022">
    <property type="protein sequence ID" value="MFC4232554.1"/>
    <property type="molecule type" value="Genomic_DNA"/>
</dbReference>
<organism evidence="2 3">
    <name type="scientific">Parasediminibacterium paludis</name>
    <dbReference type="NCBI Taxonomy" id="908966"/>
    <lineage>
        <taxon>Bacteria</taxon>
        <taxon>Pseudomonadati</taxon>
        <taxon>Bacteroidota</taxon>
        <taxon>Chitinophagia</taxon>
        <taxon>Chitinophagales</taxon>
        <taxon>Chitinophagaceae</taxon>
        <taxon>Parasediminibacterium</taxon>
    </lineage>
</organism>
<dbReference type="NCBIfam" id="NF033711">
    <property type="entry name" value="T9SS_PorQ"/>
    <property type="match status" value="1"/>
</dbReference>
<name>A0ABV8PWR2_9BACT</name>
<gene>
    <name evidence="2" type="primary">porQ</name>
    <name evidence="2" type="ORF">ACFOW1_11665</name>
</gene>
<keyword evidence="1" id="KW-0732">Signal</keyword>
<sequence>MKHTLQLIFLLFLSSIITAQTVGGNAAFSFMGLSNAAQVSALGGVNVSAMSNDVSYSFNNPALLRKEQQQQTNASFNNFLAGIKNYSLTTAFYAEKPAITWGIGINYLSYGSIAQTDAIGNVYGTFIPNDYVAQVMVSKQYKERFWLGASLKYISSNYGIYKSNAVATDIGVSYLDSSNYLQISLVAKNIGTQLQNYTGTSTKEELPFDIQLGITKRLAKAPIQFSLTGHHLQQLVITYNDSTFNANEGNMQQVKTLDKILSHLVFASQIFLGDKLELAIGYNFLRAKDLSAYGLTNSLNGFSMGVGIKFKKLQINYGTGFYQRNLFHQIGLNFNWKGEL</sequence>
<evidence type="ECO:0000313" key="2">
    <source>
        <dbReference type="EMBL" id="MFC4232554.1"/>
    </source>
</evidence>
<dbReference type="NCBIfam" id="NF033709">
    <property type="entry name" value="PorV_fam"/>
    <property type="match status" value="1"/>
</dbReference>